<protein>
    <submittedName>
        <fullName evidence="3">Beta-glucosidase</fullName>
    </submittedName>
</protein>
<keyword evidence="4" id="KW-1185">Reference proteome</keyword>
<proteinExistence type="predicted"/>
<dbReference type="SUPFAM" id="SSF51445">
    <property type="entry name" value="(Trans)glycosidases"/>
    <property type="match status" value="1"/>
</dbReference>
<dbReference type="Pfam" id="PF00933">
    <property type="entry name" value="Glyco_hydro_3"/>
    <property type="match status" value="1"/>
</dbReference>
<name>A0ABD1REZ2_9LAMI</name>
<dbReference type="InterPro" id="IPR001764">
    <property type="entry name" value="Glyco_hydro_3_N"/>
</dbReference>
<comment type="caution">
    <text evidence="3">The sequence shown here is derived from an EMBL/GenBank/DDBJ whole genome shotgun (WGS) entry which is preliminary data.</text>
</comment>
<feature type="domain" description="Glycoside hydrolase family 3 N-terminal" evidence="2">
    <location>
        <begin position="192"/>
        <end position="305"/>
    </location>
</feature>
<evidence type="ECO:0000313" key="3">
    <source>
        <dbReference type="EMBL" id="KAL2486368.1"/>
    </source>
</evidence>
<dbReference type="InterPro" id="IPR051915">
    <property type="entry name" value="Cellulose_Degrad_GH3"/>
</dbReference>
<dbReference type="PANTHER" id="PTHR30620">
    <property type="entry name" value="PERIPLASMIC BETA-GLUCOSIDASE-RELATED"/>
    <property type="match status" value="1"/>
</dbReference>
<dbReference type="PRINTS" id="PR00133">
    <property type="entry name" value="GLHYDRLASE3"/>
</dbReference>
<dbReference type="Proteomes" id="UP001604336">
    <property type="component" value="Unassembled WGS sequence"/>
</dbReference>
<dbReference type="EMBL" id="JBFOLK010000009">
    <property type="protein sequence ID" value="KAL2486368.1"/>
    <property type="molecule type" value="Genomic_DNA"/>
</dbReference>
<dbReference type="InterPro" id="IPR036962">
    <property type="entry name" value="Glyco_hydro_3_N_sf"/>
</dbReference>
<organism evidence="3 4">
    <name type="scientific">Abeliophyllum distichum</name>
    <dbReference type="NCBI Taxonomy" id="126358"/>
    <lineage>
        <taxon>Eukaryota</taxon>
        <taxon>Viridiplantae</taxon>
        <taxon>Streptophyta</taxon>
        <taxon>Embryophyta</taxon>
        <taxon>Tracheophyta</taxon>
        <taxon>Spermatophyta</taxon>
        <taxon>Magnoliopsida</taxon>
        <taxon>eudicotyledons</taxon>
        <taxon>Gunneridae</taxon>
        <taxon>Pentapetalae</taxon>
        <taxon>asterids</taxon>
        <taxon>lamiids</taxon>
        <taxon>Lamiales</taxon>
        <taxon>Oleaceae</taxon>
        <taxon>Forsythieae</taxon>
        <taxon>Abeliophyllum</taxon>
    </lineage>
</organism>
<dbReference type="Gene3D" id="3.20.20.300">
    <property type="entry name" value="Glycoside hydrolase, family 3, N-terminal domain"/>
    <property type="match status" value="1"/>
</dbReference>
<accession>A0ABD1REZ2</accession>
<evidence type="ECO:0000259" key="2">
    <source>
        <dbReference type="Pfam" id="PF00933"/>
    </source>
</evidence>
<gene>
    <name evidence="3" type="ORF">Adt_31124</name>
</gene>
<keyword evidence="1" id="KW-0378">Hydrolase</keyword>
<dbReference type="GO" id="GO:0016787">
    <property type="term" value="F:hydrolase activity"/>
    <property type="evidence" value="ECO:0007669"/>
    <property type="project" value="UniProtKB-KW"/>
</dbReference>
<sequence>MEKYDGSSDPVDHLRARAELLKDFIARFNRATLGIKELQMSTVVTAMMSGTRIAILRFPLSKNSSNTMHELLRRGEKYVDVEEAYLITKGLQDSATTHSKLGFQSGFGSPLSFPFVSHSRQKHSAIDVAGSATAALLLLPFVGATTSNRLSDHHHFILNPPLEYFTKKMESIYKDPNAPIESRIKDLLSRMTLQEKIGQMTQIERSVATPSAIKDRYIGSVLSGGGSKPFDKANSADWADMIDGFQNAALESRLGIPIIYGVDAVHGNNNVYGATIFPHNIGLGATRDADLVRRIGEVTALEVRARRCPICLCSMCCC</sequence>
<evidence type="ECO:0000313" key="4">
    <source>
        <dbReference type="Proteomes" id="UP001604336"/>
    </source>
</evidence>
<dbReference type="InterPro" id="IPR017853">
    <property type="entry name" value="GH"/>
</dbReference>
<dbReference type="AlphaFoldDB" id="A0ABD1REZ2"/>
<evidence type="ECO:0000256" key="1">
    <source>
        <dbReference type="ARBA" id="ARBA00022801"/>
    </source>
</evidence>
<dbReference type="PANTHER" id="PTHR30620:SF33">
    <property type="entry name" value="BETA-D-GLUCAN EXOHYDROLASE-LIKE PROTEIN-RELATED"/>
    <property type="match status" value="1"/>
</dbReference>
<reference evidence="4" key="1">
    <citation type="submission" date="2024-07" db="EMBL/GenBank/DDBJ databases">
        <title>Two chromosome-level genome assemblies of Korean endemic species Abeliophyllum distichum and Forsythia ovata (Oleaceae).</title>
        <authorList>
            <person name="Jang H."/>
        </authorList>
    </citation>
    <scope>NUCLEOTIDE SEQUENCE [LARGE SCALE GENOMIC DNA]</scope>
</reference>